<evidence type="ECO:0000256" key="4">
    <source>
        <dbReference type="PROSITE-ProRule" id="PRU01161"/>
    </source>
</evidence>
<dbReference type="PANTHER" id="PTHR14226">
    <property type="entry name" value="NEUROPATHY TARGET ESTERASE/SWISS CHEESE D.MELANOGASTER"/>
    <property type="match status" value="1"/>
</dbReference>
<organism evidence="7 8">
    <name type="scientific">Oldenlandia corymbosa var. corymbosa</name>
    <dbReference type="NCBI Taxonomy" id="529605"/>
    <lineage>
        <taxon>Eukaryota</taxon>
        <taxon>Viridiplantae</taxon>
        <taxon>Streptophyta</taxon>
        <taxon>Embryophyta</taxon>
        <taxon>Tracheophyta</taxon>
        <taxon>Spermatophyta</taxon>
        <taxon>Magnoliopsida</taxon>
        <taxon>eudicotyledons</taxon>
        <taxon>Gunneridae</taxon>
        <taxon>Pentapetalae</taxon>
        <taxon>asterids</taxon>
        <taxon>lamiids</taxon>
        <taxon>Gentianales</taxon>
        <taxon>Rubiaceae</taxon>
        <taxon>Rubioideae</taxon>
        <taxon>Spermacoceae</taxon>
        <taxon>Hedyotis-Oldenlandia complex</taxon>
        <taxon>Oldenlandia</taxon>
    </lineage>
</organism>
<keyword evidence="1 4" id="KW-0378">Hydrolase</keyword>
<dbReference type="Proteomes" id="UP001161247">
    <property type="component" value="Chromosome 3"/>
</dbReference>
<feature type="active site" description="Nucleophile" evidence="4">
    <location>
        <position position="269"/>
    </location>
</feature>
<evidence type="ECO:0000313" key="7">
    <source>
        <dbReference type="EMBL" id="CAI9099728.1"/>
    </source>
</evidence>
<dbReference type="Pfam" id="PF01734">
    <property type="entry name" value="Patatin"/>
    <property type="match status" value="1"/>
</dbReference>
<evidence type="ECO:0000256" key="3">
    <source>
        <dbReference type="ARBA" id="ARBA00023098"/>
    </source>
</evidence>
<dbReference type="InterPro" id="IPR016035">
    <property type="entry name" value="Acyl_Trfase/lysoPLipase"/>
</dbReference>
<evidence type="ECO:0000313" key="8">
    <source>
        <dbReference type="Proteomes" id="UP001161247"/>
    </source>
</evidence>
<accession>A0AAV1CWW2</accession>
<dbReference type="GO" id="GO:0004806">
    <property type="term" value="F:triacylglycerol lipase activity"/>
    <property type="evidence" value="ECO:0007669"/>
    <property type="project" value="InterPro"/>
</dbReference>
<dbReference type="InterPro" id="IPR021771">
    <property type="entry name" value="Triacylglycerol_lipase_N"/>
</dbReference>
<evidence type="ECO:0000256" key="5">
    <source>
        <dbReference type="SAM" id="MobiDB-lite"/>
    </source>
</evidence>
<dbReference type="InterPro" id="IPR002641">
    <property type="entry name" value="PNPLA_dom"/>
</dbReference>
<dbReference type="EMBL" id="OX459120">
    <property type="protein sequence ID" value="CAI9099728.1"/>
    <property type="molecule type" value="Genomic_DNA"/>
</dbReference>
<feature type="active site" description="Proton acceptor" evidence="4">
    <location>
        <position position="427"/>
    </location>
</feature>
<feature type="region of interest" description="Disordered" evidence="5">
    <location>
        <begin position="714"/>
        <end position="749"/>
    </location>
</feature>
<sequence length="849" mass="95657">MDISNEASVDPFSIGPSSIVGRTIAFRVLFCKSVSHFRHQVMRMLFMYFHKSKEYLSTYLTPLISWLHPRNPQGILVLVTLIAFSLKRYTNLKIRAEMAYRRKFWRNMMRSALTYEEWAHASRMLDKETIRMNEGDLYDEELVRNKLQELRHRRQEGSLRDIIFCMRADLFRNLGNMCNPELHKGRLHVPRLIKEYIDEVSTQLRMVCDSDSEELLLEEKLAFMHETRHAFGRTALLLSGGASLGAFHIGVVKTLVEHKLLPRIIAGSSVGSVMCAVVATRSWPELQSFFEDSWDSFQFFDQMGGIFSIFKRVMTHGAVHDIRQLQMMLRHLTNNLTFQEAYDMTGRILGITVCSPRKHEPPRCLNYLTSPHVVIWSAVTASCAFPGLFEAQELMAKNRSGDIVPYHPPFHLDPEQTSGASSRRWRDGSLEVDLPMMQLKELFNVNHFIVSQANPHIAPLLRIKDFVRAYGGHFAAKLAHLVEMEVKHRCNQVLELGFPLGGLAKLFAQDWEGDVTVVMPATLAQYSKIIQNPSHLELQKSANQGRRCTWEKLSAIKANCGIELCLDECVGILNHMRRLKRSAERAAAASHGLTSTVRFNASKRIPSWNCIARENSTGSLEEDLLVDVASSLHHGASGSTTPSGRNWRSFRNTHDGSDSESESADFNSWTRSGGPLMRTTSADKFIDFVQNLDIDSRLSRASALQPSNIGSQVVGRDGLLQTSRTMTPDRTSDSEFDQRDLTTRTSIPGSSIMVAEGDLLQPERLHNGIVFNVVKKEDLTPSNRSQESSVSSPHDSLPECMQLETPERDLDASSASDDDGDDGNARVGNFENRTDTPVLDVSNVSEGKQ</sequence>
<reference evidence="7" key="1">
    <citation type="submission" date="2023-03" db="EMBL/GenBank/DDBJ databases">
        <authorList>
            <person name="Julca I."/>
        </authorList>
    </citation>
    <scope>NUCLEOTIDE SEQUENCE</scope>
</reference>
<dbReference type="InterPro" id="IPR050301">
    <property type="entry name" value="NTE"/>
</dbReference>
<evidence type="ECO:0000256" key="2">
    <source>
        <dbReference type="ARBA" id="ARBA00022963"/>
    </source>
</evidence>
<evidence type="ECO:0000259" key="6">
    <source>
        <dbReference type="PROSITE" id="PS51635"/>
    </source>
</evidence>
<dbReference type="PROSITE" id="PS51635">
    <property type="entry name" value="PNPLA"/>
    <property type="match status" value="1"/>
</dbReference>
<keyword evidence="8" id="KW-1185">Reference proteome</keyword>
<feature type="short sequence motif" description="GXSXG" evidence="4">
    <location>
        <begin position="267"/>
        <end position="271"/>
    </location>
</feature>
<feature type="compositionally biased region" description="Basic and acidic residues" evidence="5">
    <location>
        <begin position="730"/>
        <end position="742"/>
    </location>
</feature>
<evidence type="ECO:0000256" key="1">
    <source>
        <dbReference type="ARBA" id="ARBA00022801"/>
    </source>
</evidence>
<keyword evidence="3 4" id="KW-0443">Lipid metabolism</keyword>
<dbReference type="AlphaFoldDB" id="A0AAV1CWW2"/>
<dbReference type="Gene3D" id="3.40.1090.10">
    <property type="entry name" value="Cytosolic phospholipase A2 catalytic domain"/>
    <property type="match status" value="1"/>
</dbReference>
<feature type="compositionally biased region" description="Polar residues" evidence="5">
    <location>
        <begin position="780"/>
        <end position="794"/>
    </location>
</feature>
<feature type="domain" description="PNPLA" evidence="6">
    <location>
        <begin position="236"/>
        <end position="440"/>
    </location>
</feature>
<feature type="region of interest" description="Disordered" evidence="5">
    <location>
        <begin position="779"/>
        <end position="849"/>
    </location>
</feature>
<protein>
    <submittedName>
        <fullName evidence="7">OLC1v1036589C1</fullName>
    </submittedName>
</protein>
<gene>
    <name evidence="7" type="ORF">OLC1_LOCUS9687</name>
</gene>
<feature type="compositionally biased region" description="Polar residues" evidence="5">
    <location>
        <begin position="637"/>
        <end position="650"/>
    </location>
</feature>
<feature type="region of interest" description="Disordered" evidence="5">
    <location>
        <begin position="634"/>
        <end position="673"/>
    </location>
</feature>
<dbReference type="GO" id="GO:0016042">
    <property type="term" value="P:lipid catabolic process"/>
    <property type="evidence" value="ECO:0007669"/>
    <property type="project" value="UniProtKB-UniRule"/>
</dbReference>
<dbReference type="SUPFAM" id="SSF52151">
    <property type="entry name" value="FabD/lysophospholipase-like"/>
    <property type="match status" value="1"/>
</dbReference>
<proteinExistence type="predicted"/>
<dbReference type="CDD" id="cd07231">
    <property type="entry name" value="Pat_SDP1-like"/>
    <property type="match status" value="1"/>
</dbReference>
<feature type="compositionally biased region" description="Polar residues" evidence="5">
    <location>
        <begin position="720"/>
        <end position="729"/>
    </location>
</feature>
<keyword evidence="2 4" id="KW-0442">Lipid degradation</keyword>
<dbReference type="PANTHER" id="PTHR14226:SF10">
    <property type="entry name" value="TRIACYLGLYCEROL LIPASE 4-RELATED"/>
    <property type="match status" value="1"/>
</dbReference>
<comment type="caution">
    <text evidence="4">Lacks conserved residue(s) required for the propagation of feature annotation.</text>
</comment>
<dbReference type="Pfam" id="PF11815">
    <property type="entry name" value="DUF3336"/>
    <property type="match status" value="1"/>
</dbReference>
<name>A0AAV1CWW2_OLDCO</name>